<dbReference type="HOGENOM" id="CLU_083036_0_0_1"/>
<dbReference type="PANTHER" id="PTHR20765">
    <property type="entry name" value="SOLUTE CARRIER FAMILY 43 MEMBER 3-RELATED"/>
    <property type="match status" value="1"/>
</dbReference>
<feature type="transmembrane region" description="Helical" evidence="1">
    <location>
        <begin position="198"/>
        <end position="218"/>
    </location>
</feature>
<dbReference type="AlphaFoldDB" id="H2YBX7"/>
<proteinExistence type="predicted"/>
<feature type="transmembrane region" description="Helical" evidence="1">
    <location>
        <begin position="6"/>
        <end position="26"/>
    </location>
</feature>
<dbReference type="InterPro" id="IPR036259">
    <property type="entry name" value="MFS_trans_sf"/>
</dbReference>
<reference evidence="2" key="3">
    <citation type="submission" date="2025-09" db="UniProtKB">
        <authorList>
            <consortium name="Ensembl"/>
        </authorList>
    </citation>
    <scope>IDENTIFICATION</scope>
</reference>
<feature type="transmembrane region" description="Helical" evidence="1">
    <location>
        <begin position="108"/>
        <end position="128"/>
    </location>
</feature>
<organism evidence="2 3">
    <name type="scientific">Ciona savignyi</name>
    <name type="common">Pacific transparent sea squirt</name>
    <dbReference type="NCBI Taxonomy" id="51511"/>
    <lineage>
        <taxon>Eukaryota</taxon>
        <taxon>Metazoa</taxon>
        <taxon>Chordata</taxon>
        <taxon>Tunicata</taxon>
        <taxon>Ascidiacea</taxon>
        <taxon>Phlebobranchia</taxon>
        <taxon>Cionidae</taxon>
        <taxon>Ciona</taxon>
    </lineage>
</organism>
<keyword evidence="1" id="KW-0472">Membrane</keyword>
<dbReference type="GeneTree" id="ENSGT00940000166977"/>
<reference evidence="3" key="1">
    <citation type="submission" date="2003-08" db="EMBL/GenBank/DDBJ databases">
        <authorList>
            <person name="Birren B."/>
            <person name="Nusbaum C."/>
            <person name="Abebe A."/>
            <person name="Abouelleil A."/>
            <person name="Adekoya E."/>
            <person name="Ait-zahra M."/>
            <person name="Allen N."/>
            <person name="Allen T."/>
            <person name="An P."/>
            <person name="Anderson M."/>
            <person name="Anderson S."/>
            <person name="Arachchi H."/>
            <person name="Armbruster J."/>
            <person name="Bachantsang P."/>
            <person name="Baldwin J."/>
            <person name="Barry A."/>
            <person name="Bayul T."/>
            <person name="Blitshsteyn B."/>
            <person name="Bloom T."/>
            <person name="Blye J."/>
            <person name="Boguslavskiy L."/>
            <person name="Borowsky M."/>
            <person name="Boukhgalter B."/>
            <person name="Brunache A."/>
            <person name="Butler J."/>
            <person name="Calixte N."/>
            <person name="Calvo S."/>
            <person name="Camarata J."/>
            <person name="Campo K."/>
            <person name="Chang J."/>
            <person name="Cheshatsang Y."/>
            <person name="Citroen M."/>
            <person name="Collymore A."/>
            <person name="Considine T."/>
            <person name="Cook A."/>
            <person name="Cooke P."/>
            <person name="Corum B."/>
            <person name="Cuomo C."/>
            <person name="David R."/>
            <person name="Dawoe T."/>
            <person name="Degray S."/>
            <person name="Dodge S."/>
            <person name="Dooley K."/>
            <person name="Dorje P."/>
            <person name="Dorjee K."/>
            <person name="Dorris L."/>
            <person name="Duffey N."/>
            <person name="Dupes A."/>
            <person name="Elkins T."/>
            <person name="Engels R."/>
            <person name="Erickson J."/>
            <person name="Farina A."/>
            <person name="Faro S."/>
            <person name="Ferreira P."/>
            <person name="Fischer H."/>
            <person name="Fitzgerald M."/>
            <person name="Foley K."/>
            <person name="Gage D."/>
            <person name="Galagan J."/>
            <person name="Gearin G."/>
            <person name="Gnerre S."/>
            <person name="Gnirke A."/>
            <person name="Goyette A."/>
            <person name="Graham J."/>
            <person name="Grandbois E."/>
            <person name="Gyaltsen K."/>
            <person name="Hafez N."/>
            <person name="Hagopian D."/>
            <person name="Hagos B."/>
            <person name="Hall J."/>
            <person name="Hatcher B."/>
            <person name="Heller A."/>
            <person name="Higgins H."/>
            <person name="Honan T."/>
            <person name="Horn A."/>
            <person name="Houde N."/>
            <person name="Hughes L."/>
            <person name="Hulme W."/>
            <person name="Husby E."/>
            <person name="Iliev I."/>
            <person name="Jaffe D."/>
            <person name="Jones C."/>
            <person name="Kamal M."/>
            <person name="Kamat A."/>
            <person name="Kamvysselis M."/>
            <person name="Karlsson E."/>
            <person name="Kells C."/>
            <person name="Kieu A."/>
            <person name="Kisner P."/>
            <person name="Kodira C."/>
            <person name="Kulbokas E."/>
            <person name="Labutti K."/>
            <person name="Lama D."/>
            <person name="Landers T."/>
            <person name="Leger J."/>
            <person name="Levine S."/>
            <person name="Lewis D."/>
            <person name="Lewis T."/>
            <person name="Lindblad-toh K."/>
            <person name="Liu X."/>
            <person name="Lokyitsang T."/>
            <person name="Lokyitsang Y."/>
            <person name="Lucien O."/>
            <person name="Lui A."/>
            <person name="Ma L.J."/>
            <person name="Mabbitt R."/>
            <person name="Macdonald J."/>
            <person name="Maclean C."/>
            <person name="Major J."/>
            <person name="Manning J."/>
            <person name="Marabella R."/>
            <person name="Maru K."/>
            <person name="Matthews C."/>
            <person name="Mauceli E."/>
            <person name="Mccarthy M."/>
            <person name="Mcdonough S."/>
            <person name="Mcghee T."/>
            <person name="Meldrim J."/>
            <person name="Meneus L."/>
            <person name="Mesirov J."/>
            <person name="Mihalev A."/>
            <person name="Mihova T."/>
            <person name="Mikkelsen T."/>
            <person name="Mlenga V."/>
            <person name="Moru K."/>
            <person name="Mozes J."/>
            <person name="Mulrain L."/>
            <person name="Munson G."/>
            <person name="Naylor J."/>
            <person name="Newes C."/>
            <person name="Nguyen C."/>
            <person name="Nguyen N."/>
            <person name="Nguyen T."/>
            <person name="Nicol R."/>
            <person name="Nielsen C."/>
            <person name="Nizzari M."/>
            <person name="Norbu C."/>
            <person name="Norbu N."/>
            <person name="O'donnell P."/>
            <person name="Okoawo O."/>
            <person name="O'leary S."/>
            <person name="Omotosho B."/>
            <person name="O'neill K."/>
            <person name="Osman S."/>
            <person name="Parker S."/>
            <person name="Perrin D."/>
            <person name="Phunkhang P."/>
            <person name="Piqani B."/>
            <person name="Purcell S."/>
            <person name="Rachupka T."/>
            <person name="Ramasamy U."/>
            <person name="Rameau R."/>
            <person name="Ray V."/>
            <person name="Raymond C."/>
            <person name="Retta R."/>
            <person name="Richardson S."/>
            <person name="Rise C."/>
            <person name="Rodriguez J."/>
            <person name="Rogers J."/>
            <person name="Rogov P."/>
            <person name="Rutman M."/>
            <person name="Schupbach R."/>
            <person name="Seaman C."/>
            <person name="Settipalli S."/>
            <person name="Sharpe T."/>
            <person name="Sheridan J."/>
            <person name="Sherpa N."/>
            <person name="Shi J."/>
            <person name="Smirnov S."/>
            <person name="Smith C."/>
            <person name="Sougnez C."/>
            <person name="Spencer B."/>
            <person name="Stalker J."/>
            <person name="Stange-thomann N."/>
            <person name="Stavropoulos S."/>
            <person name="Stetson K."/>
            <person name="Stone C."/>
            <person name="Stone S."/>
            <person name="Stubbs M."/>
            <person name="Talamas J."/>
            <person name="Tchuinga P."/>
            <person name="Tenzing P."/>
            <person name="Tesfaye S."/>
            <person name="Theodore J."/>
            <person name="Thoulutsang Y."/>
            <person name="Topham K."/>
            <person name="Towey S."/>
            <person name="Tsamla T."/>
            <person name="Tsomo N."/>
            <person name="Vallee D."/>
            <person name="Vassiliev H."/>
            <person name="Venkataraman V."/>
            <person name="Vinson J."/>
            <person name="Vo A."/>
            <person name="Wade C."/>
            <person name="Wang S."/>
            <person name="Wangchuk T."/>
            <person name="Wangdi T."/>
            <person name="Whittaker C."/>
            <person name="Wilkinson J."/>
            <person name="Wu Y."/>
            <person name="Wyman D."/>
            <person name="Yadav S."/>
            <person name="Yang S."/>
            <person name="Yang X."/>
            <person name="Yeager S."/>
            <person name="Yee E."/>
            <person name="Young G."/>
            <person name="Zainoun J."/>
            <person name="Zembeck L."/>
            <person name="Zimmer A."/>
            <person name="Zody M."/>
            <person name="Lander E."/>
        </authorList>
    </citation>
    <scope>NUCLEOTIDE SEQUENCE [LARGE SCALE GENOMIC DNA]</scope>
</reference>
<dbReference type="eggNOG" id="ENOG502QRYG">
    <property type="taxonomic scope" value="Eukaryota"/>
</dbReference>
<accession>H2YBX7</accession>
<dbReference type="SUPFAM" id="SSF103473">
    <property type="entry name" value="MFS general substrate transporter"/>
    <property type="match status" value="1"/>
</dbReference>
<reference evidence="2" key="2">
    <citation type="submission" date="2025-08" db="UniProtKB">
        <authorList>
            <consortium name="Ensembl"/>
        </authorList>
    </citation>
    <scope>IDENTIFICATION</scope>
</reference>
<dbReference type="PANTHER" id="PTHR20765:SF1">
    <property type="entry name" value="EQUILIBRATIVE NUCLEOBASE TRANSPORTER 1"/>
    <property type="match status" value="1"/>
</dbReference>
<dbReference type="InParanoid" id="H2YBX7"/>
<protein>
    <recommendedName>
        <fullName evidence="4">Major facilitator superfamily (MFS) profile domain-containing protein</fullName>
    </recommendedName>
</protein>
<evidence type="ECO:0008006" key="4">
    <source>
        <dbReference type="Google" id="ProtNLM"/>
    </source>
</evidence>
<dbReference type="Ensembl" id="ENSCSAVT00000002869.1">
    <property type="protein sequence ID" value="ENSCSAVP00000002825.1"/>
    <property type="gene ID" value="ENSCSAVG00000001684.1"/>
</dbReference>
<dbReference type="Proteomes" id="UP000007875">
    <property type="component" value="Unassembled WGS sequence"/>
</dbReference>
<evidence type="ECO:0000313" key="2">
    <source>
        <dbReference type="Ensembl" id="ENSCSAVP00000002825.1"/>
    </source>
</evidence>
<keyword evidence="3" id="KW-1185">Reference proteome</keyword>
<dbReference type="STRING" id="51511.ENSCSAVP00000002825"/>
<name>H2YBX7_CIOSA</name>
<sequence>MKVQQGVSIVSGCLECIVFGGVIFGWPSLEYVLKRENYFSYLCNNNSTGTSQNATLQNMDLTVINENSTITQCDKSREMLNLVFTVALAVAQLSLPLGGFILDKYGTWIQRTLASILIKIAAVLLAVSSGASSTIVFPSMLLFTIGGFNILMANIQLGKVAGRAQTSVITLINGSFDSGTFVFLMFKIAYDSGISLKSISIAYVMISFYPLVSTFLLMPRKWFSDTTTNPRYGIYELLDLVKSKC</sequence>
<keyword evidence="1" id="KW-0812">Transmembrane</keyword>
<evidence type="ECO:0000313" key="3">
    <source>
        <dbReference type="Proteomes" id="UP000007875"/>
    </source>
</evidence>
<evidence type="ECO:0000256" key="1">
    <source>
        <dbReference type="SAM" id="Phobius"/>
    </source>
</evidence>
<feature type="transmembrane region" description="Helical" evidence="1">
    <location>
        <begin position="135"/>
        <end position="155"/>
    </location>
</feature>
<keyword evidence="1" id="KW-1133">Transmembrane helix</keyword>
<feature type="transmembrane region" description="Helical" evidence="1">
    <location>
        <begin position="82"/>
        <end position="102"/>
    </location>
</feature>
<dbReference type="OMA" id="INHIEIS"/>
<dbReference type="InterPro" id="IPR027197">
    <property type="entry name" value="SLC43A3"/>
</dbReference>
<feature type="transmembrane region" description="Helical" evidence="1">
    <location>
        <begin position="167"/>
        <end position="186"/>
    </location>
</feature>